<dbReference type="PANTHER" id="PTHR33121">
    <property type="entry name" value="CYCLIC DI-GMP PHOSPHODIESTERASE PDEF"/>
    <property type="match status" value="1"/>
</dbReference>
<protein>
    <submittedName>
        <fullName evidence="3">Diguanylate cyclase/phosphodiesterase</fullName>
    </submittedName>
</protein>
<dbReference type="CDD" id="cd01948">
    <property type="entry name" value="EAL"/>
    <property type="match status" value="1"/>
</dbReference>
<dbReference type="STRING" id="871651.SAMN05421688_2276"/>
<dbReference type="InterPro" id="IPR043128">
    <property type="entry name" value="Rev_trsase/Diguanyl_cyclase"/>
</dbReference>
<dbReference type="InterPro" id="IPR035919">
    <property type="entry name" value="EAL_sf"/>
</dbReference>
<sequence length="512" mass="55916">MLLASFMRIRRVAALLFSGPQVIAFTPAVSLGAFWIGGEGALLAASLGYPMIYMLFAPEGWVPHETVSRRDAVTGLPLREFMLERLDDYFEISANRARNGACMLIELTNAAHVETTFGSEVLSELRRAVADRLRAALRDNDMVYCLTDDRFGLVLGTTTNLDLEAGIQLSNRLLRTVQDPIKVGSNTIYPSSCLGFCLANVSPEPTGEALMDAAQSALLSAMKSGESTIRAYAPDTIRAAAKVDNNAREVIEALEDGRITAWFQPQVSTDTGLVSGFEALARWIHPEKGPIGPSSFIPALEAAGRMEQLGDIILRHSLLALRKWDAAGFDVPSISVNFSEVELSNPRLVDKVRWELDRNELPPERLTVEIVESVVTADPNNLVTRNIAGLAALGCTVDLDDFGTGNASIAAIRQFDINRIKIDRSYVSRIDRDPEQQRLISAIITMAEQLGLQTVAEGVETQGEHALISQLGCDHAQGFALARPMALDNTFGWMEQHYAHLLPIPQIGGRAF</sequence>
<evidence type="ECO:0000259" key="2">
    <source>
        <dbReference type="PROSITE" id="PS50887"/>
    </source>
</evidence>
<dbReference type="OrthoDB" id="9814202at2"/>
<dbReference type="SMART" id="SM00052">
    <property type="entry name" value="EAL"/>
    <property type="match status" value="1"/>
</dbReference>
<dbReference type="InterPro" id="IPR000160">
    <property type="entry name" value="GGDEF_dom"/>
</dbReference>
<dbReference type="AlphaFoldDB" id="A0A1I0XIU7"/>
<dbReference type="Gene3D" id="3.30.70.270">
    <property type="match status" value="1"/>
</dbReference>
<evidence type="ECO:0000313" key="3">
    <source>
        <dbReference type="EMBL" id="SFB00346.1"/>
    </source>
</evidence>
<dbReference type="InterPro" id="IPR001633">
    <property type="entry name" value="EAL_dom"/>
</dbReference>
<name>A0A1I0XIU7_9RHOB</name>
<keyword evidence="4" id="KW-1185">Reference proteome</keyword>
<dbReference type="InterPro" id="IPR029787">
    <property type="entry name" value="Nucleotide_cyclase"/>
</dbReference>
<accession>A0A1I0XIU7</accession>
<evidence type="ECO:0000313" key="4">
    <source>
        <dbReference type="Proteomes" id="UP000198796"/>
    </source>
</evidence>
<dbReference type="SUPFAM" id="SSF55073">
    <property type="entry name" value="Nucleotide cyclase"/>
    <property type="match status" value="1"/>
</dbReference>
<dbReference type="GO" id="GO:0071111">
    <property type="term" value="F:cyclic-guanylate-specific phosphodiesterase activity"/>
    <property type="evidence" value="ECO:0007669"/>
    <property type="project" value="InterPro"/>
</dbReference>
<dbReference type="Proteomes" id="UP000198796">
    <property type="component" value="Unassembled WGS sequence"/>
</dbReference>
<dbReference type="PROSITE" id="PS50887">
    <property type="entry name" value="GGDEF"/>
    <property type="match status" value="1"/>
</dbReference>
<feature type="domain" description="EAL" evidence="1">
    <location>
        <begin position="243"/>
        <end position="498"/>
    </location>
</feature>
<gene>
    <name evidence="3" type="ORF">SAMN05421688_2276</name>
</gene>
<feature type="domain" description="GGDEF" evidence="2">
    <location>
        <begin position="98"/>
        <end position="234"/>
    </location>
</feature>
<dbReference type="PROSITE" id="PS50883">
    <property type="entry name" value="EAL"/>
    <property type="match status" value="1"/>
</dbReference>
<proteinExistence type="predicted"/>
<dbReference type="Pfam" id="PF00990">
    <property type="entry name" value="GGDEF"/>
    <property type="match status" value="1"/>
</dbReference>
<dbReference type="NCBIfam" id="TIGR00254">
    <property type="entry name" value="GGDEF"/>
    <property type="match status" value="1"/>
</dbReference>
<dbReference type="SUPFAM" id="SSF141868">
    <property type="entry name" value="EAL domain-like"/>
    <property type="match status" value="1"/>
</dbReference>
<reference evidence="3 4" key="1">
    <citation type="submission" date="2016-10" db="EMBL/GenBank/DDBJ databases">
        <authorList>
            <person name="de Groot N.N."/>
        </authorList>
    </citation>
    <scope>NUCLEOTIDE SEQUENCE [LARGE SCALE GENOMIC DNA]</scope>
    <source>
        <strain evidence="3 4">DSM 29316</strain>
    </source>
</reference>
<dbReference type="Pfam" id="PF00563">
    <property type="entry name" value="EAL"/>
    <property type="match status" value="1"/>
</dbReference>
<dbReference type="EMBL" id="FOJU01000003">
    <property type="protein sequence ID" value="SFB00346.1"/>
    <property type="molecule type" value="Genomic_DNA"/>
</dbReference>
<evidence type="ECO:0000259" key="1">
    <source>
        <dbReference type="PROSITE" id="PS50883"/>
    </source>
</evidence>
<dbReference type="PANTHER" id="PTHR33121:SF70">
    <property type="entry name" value="SIGNALING PROTEIN YKOW"/>
    <property type="match status" value="1"/>
</dbReference>
<dbReference type="Gene3D" id="3.20.20.450">
    <property type="entry name" value="EAL domain"/>
    <property type="match status" value="1"/>
</dbReference>
<dbReference type="SMART" id="SM00267">
    <property type="entry name" value="GGDEF"/>
    <property type="match status" value="1"/>
</dbReference>
<dbReference type="InterPro" id="IPR050706">
    <property type="entry name" value="Cyclic-di-GMP_PDE-like"/>
</dbReference>
<organism evidence="3 4">
    <name type="scientific">Poseidonocella pacifica</name>
    <dbReference type="NCBI Taxonomy" id="871651"/>
    <lineage>
        <taxon>Bacteria</taxon>
        <taxon>Pseudomonadati</taxon>
        <taxon>Pseudomonadota</taxon>
        <taxon>Alphaproteobacteria</taxon>
        <taxon>Rhodobacterales</taxon>
        <taxon>Roseobacteraceae</taxon>
        <taxon>Poseidonocella</taxon>
    </lineage>
</organism>